<dbReference type="Pfam" id="PF03468">
    <property type="entry name" value="XS"/>
    <property type="match status" value="1"/>
</dbReference>
<feature type="domain" description="Factor of DNA methylation 1-5/IDN2" evidence="5">
    <location>
        <begin position="568"/>
        <end position="613"/>
    </location>
</feature>
<keyword evidence="2" id="KW-0943">RNA-mediated gene silencing</keyword>
<keyword evidence="8" id="KW-1185">Reference proteome</keyword>
<dbReference type="Gene3D" id="3.30.70.2890">
    <property type="entry name" value="XS domain"/>
    <property type="match status" value="1"/>
</dbReference>
<dbReference type="InterPro" id="IPR038588">
    <property type="entry name" value="XS_domain_sf"/>
</dbReference>
<protein>
    <submittedName>
        <fullName evidence="7">Domain XH</fullName>
    </submittedName>
</protein>
<sequence>MTGMDHSSEDVGEASDCDIEEYEEKAYEELKGGKHQINLPNNAFTCPYCSTNASRDYQYKELLQHATMVGKTDSKKRSKRERGSHLALAKYLEKDLTEAVRQSQPKCDVDCLTNHDGDEMFVWPWKVIVANLPTRSMGGLKFGQSDSEIRKYLATKGFNPKQVHSLWSLLNQSDSTFAVIDFGKDWLGFYNAMRFEKAYEVDHHGKEDWISENGSKSGIYGWVARGDDYTSINVYGRHLRNSADVMTLSDIMADENSKRYKLKENLTKISEARKRKYEEMERNYMETKNTLSKLIAEKDQIYQSHNEDMRKMNVLDLENAKLKTELESQLCKMHALAQENGKLKEEITFQQKELEQRAKERDERESQMEKYLKEKEEELEDLEALNQSLVVKERKSNDELVDARKVLISGLSEYSSRELIGVKRMGELDEKPFIAAAKRKGSSREDEENAIKLASLWQKHLEDPSWHPFKVITVDGQIKGIIDEEDEKIRSLKDGFDEDVYNTVVTALNELSGVKNIFNGDGDGGGGYGRSNGDRGRRLKKRGVWIRGLKKLPVYGNIGVKMVVEYKFKPFYNTLIRWHYNETKSKDTALKLCLRWQVLLRDPNWCPFKVIYGNDIPRVH</sequence>
<dbReference type="AlphaFoldDB" id="A0A2U1MIR6"/>
<dbReference type="OrthoDB" id="1892195at2759"/>
<name>A0A2U1MIR6_ARTAN</name>
<evidence type="ECO:0000256" key="1">
    <source>
        <dbReference type="ARBA" id="ARBA00023054"/>
    </source>
</evidence>
<dbReference type="GO" id="GO:0080188">
    <property type="term" value="P:gene silencing by siRNA-directed DNA methylation"/>
    <property type="evidence" value="ECO:0007669"/>
    <property type="project" value="InterPro"/>
</dbReference>
<dbReference type="InterPro" id="IPR005380">
    <property type="entry name" value="XS_domain"/>
</dbReference>
<evidence type="ECO:0000256" key="2">
    <source>
        <dbReference type="ARBA" id="ARBA00023158"/>
    </source>
</evidence>
<dbReference type="STRING" id="35608.A0A2U1MIR6"/>
<dbReference type="Pfam" id="PF03470">
    <property type="entry name" value="zf-XS"/>
    <property type="match status" value="1"/>
</dbReference>
<feature type="domain" description="Zinc finger-XS" evidence="6">
    <location>
        <begin position="46"/>
        <end position="89"/>
    </location>
</feature>
<accession>A0A2U1MIR6</accession>
<gene>
    <name evidence="7" type="ORF">CTI12_AA376370</name>
</gene>
<dbReference type="InterPro" id="IPR005381">
    <property type="entry name" value="Znf-XS_domain"/>
</dbReference>
<evidence type="ECO:0000313" key="7">
    <source>
        <dbReference type="EMBL" id="PWA61112.1"/>
    </source>
</evidence>
<evidence type="ECO:0000256" key="3">
    <source>
        <dbReference type="SAM" id="Coils"/>
    </source>
</evidence>
<organism evidence="7 8">
    <name type="scientific">Artemisia annua</name>
    <name type="common">Sweet wormwood</name>
    <dbReference type="NCBI Taxonomy" id="35608"/>
    <lineage>
        <taxon>Eukaryota</taxon>
        <taxon>Viridiplantae</taxon>
        <taxon>Streptophyta</taxon>
        <taxon>Embryophyta</taxon>
        <taxon>Tracheophyta</taxon>
        <taxon>Spermatophyta</taxon>
        <taxon>Magnoliopsida</taxon>
        <taxon>eudicotyledons</taxon>
        <taxon>Gunneridae</taxon>
        <taxon>Pentapetalae</taxon>
        <taxon>asterids</taxon>
        <taxon>campanulids</taxon>
        <taxon>Asterales</taxon>
        <taxon>Asteraceae</taxon>
        <taxon>Asteroideae</taxon>
        <taxon>Anthemideae</taxon>
        <taxon>Artemisiinae</taxon>
        <taxon>Artemisia</taxon>
    </lineage>
</organism>
<evidence type="ECO:0000259" key="6">
    <source>
        <dbReference type="Pfam" id="PF03470"/>
    </source>
</evidence>
<reference evidence="7 8" key="1">
    <citation type="journal article" date="2018" name="Mol. Plant">
        <title>The genome of Artemisia annua provides insight into the evolution of Asteraceae family and artemisinin biosynthesis.</title>
        <authorList>
            <person name="Shen Q."/>
            <person name="Zhang L."/>
            <person name="Liao Z."/>
            <person name="Wang S."/>
            <person name="Yan T."/>
            <person name="Shi P."/>
            <person name="Liu M."/>
            <person name="Fu X."/>
            <person name="Pan Q."/>
            <person name="Wang Y."/>
            <person name="Lv Z."/>
            <person name="Lu X."/>
            <person name="Zhang F."/>
            <person name="Jiang W."/>
            <person name="Ma Y."/>
            <person name="Chen M."/>
            <person name="Hao X."/>
            <person name="Li L."/>
            <person name="Tang Y."/>
            <person name="Lv G."/>
            <person name="Zhou Y."/>
            <person name="Sun X."/>
            <person name="Brodelius P.E."/>
            <person name="Rose J.K.C."/>
            <person name="Tang K."/>
        </authorList>
    </citation>
    <scope>NUCLEOTIDE SEQUENCE [LARGE SCALE GENOMIC DNA]</scope>
    <source>
        <strain evidence="8">cv. Huhao1</strain>
        <tissue evidence="7">Leaf</tissue>
    </source>
</reference>
<dbReference type="InterPro" id="IPR005379">
    <property type="entry name" value="FDM1-5/IDN2_XH"/>
</dbReference>
<comment type="caution">
    <text evidence="7">The sequence shown here is derived from an EMBL/GenBank/DDBJ whole genome shotgun (WGS) entry which is preliminary data.</text>
</comment>
<evidence type="ECO:0000313" key="8">
    <source>
        <dbReference type="Proteomes" id="UP000245207"/>
    </source>
</evidence>
<keyword evidence="1 3" id="KW-0175">Coiled coil</keyword>
<dbReference type="Pfam" id="PF03469">
    <property type="entry name" value="XH"/>
    <property type="match status" value="2"/>
</dbReference>
<evidence type="ECO:0000259" key="4">
    <source>
        <dbReference type="Pfam" id="PF03468"/>
    </source>
</evidence>
<feature type="coiled-coil region" evidence="3">
    <location>
        <begin position="263"/>
        <end position="395"/>
    </location>
</feature>
<dbReference type="Proteomes" id="UP000245207">
    <property type="component" value="Unassembled WGS sequence"/>
</dbReference>
<dbReference type="PANTHER" id="PTHR21596">
    <property type="entry name" value="RIBONUCLEASE P SUBUNIT P38"/>
    <property type="match status" value="1"/>
</dbReference>
<evidence type="ECO:0000259" key="5">
    <source>
        <dbReference type="Pfam" id="PF03469"/>
    </source>
</evidence>
<proteinExistence type="predicted"/>
<dbReference type="PANTHER" id="PTHR21596:SF65">
    <property type="entry name" value="PROTEIN INVOLVED IN DE NOVO 2-RELATED"/>
    <property type="match status" value="1"/>
</dbReference>
<dbReference type="EMBL" id="PKPP01005182">
    <property type="protein sequence ID" value="PWA61112.1"/>
    <property type="molecule type" value="Genomic_DNA"/>
</dbReference>
<dbReference type="InterPro" id="IPR045177">
    <property type="entry name" value="FDM1-5/IDN2"/>
</dbReference>
<feature type="domain" description="Factor of DNA methylation 1-5/IDN2" evidence="5">
    <location>
        <begin position="423"/>
        <end position="512"/>
    </location>
</feature>
<feature type="domain" description="XS" evidence="4">
    <location>
        <begin position="118"/>
        <end position="230"/>
    </location>
</feature>